<evidence type="ECO:0000259" key="3">
    <source>
        <dbReference type="PROSITE" id="PS50835"/>
    </source>
</evidence>
<organism evidence="4 5">
    <name type="scientific">Dreissena polymorpha</name>
    <name type="common">Zebra mussel</name>
    <name type="synonym">Mytilus polymorpha</name>
    <dbReference type="NCBI Taxonomy" id="45954"/>
    <lineage>
        <taxon>Eukaryota</taxon>
        <taxon>Metazoa</taxon>
        <taxon>Spiralia</taxon>
        <taxon>Lophotrochozoa</taxon>
        <taxon>Mollusca</taxon>
        <taxon>Bivalvia</taxon>
        <taxon>Autobranchia</taxon>
        <taxon>Heteroconchia</taxon>
        <taxon>Euheterodonta</taxon>
        <taxon>Imparidentia</taxon>
        <taxon>Neoheterodontei</taxon>
        <taxon>Myida</taxon>
        <taxon>Dreissenoidea</taxon>
        <taxon>Dreissenidae</taxon>
        <taxon>Dreissena</taxon>
    </lineage>
</organism>
<feature type="compositionally biased region" description="Polar residues" evidence="1">
    <location>
        <begin position="85"/>
        <end position="96"/>
    </location>
</feature>
<proteinExistence type="predicted"/>
<evidence type="ECO:0000256" key="2">
    <source>
        <dbReference type="SAM" id="Phobius"/>
    </source>
</evidence>
<keyword evidence="5" id="KW-1185">Reference proteome</keyword>
<protein>
    <recommendedName>
        <fullName evidence="3">Ig-like domain-containing protein</fullName>
    </recommendedName>
</protein>
<gene>
    <name evidence="4" type="ORF">DPMN_114412</name>
</gene>
<feature type="region of interest" description="Disordered" evidence="1">
    <location>
        <begin position="82"/>
        <end position="215"/>
    </location>
</feature>
<dbReference type="InterPro" id="IPR007110">
    <property type="entry name" value="Ig-like_dom"/>
</dbReference>
<evidence type="ECO:0000313" key="4">
    <source>
        <dbReference type="EMBL" id="KAH3840954.1"/>
    </source>
</evidence>
<reference evidence="4" key="2">
    <citation type="submission" date="2020-11" db="EMBL/GenBank/DDBJ databases">
        <authorList>
            <person name="McCartney M.A."/>
            <person name="Auch B."/>
            <person name="Kono T."/>
            <person name="Mallez S."/>
            <person name="Becker A."/>
            <person name="Gohl D.M."/>
            <person name="Silverstein K.A.T."/>
            <person name="Koren S."/>
            <person name="Bechman K.B."/>
            <person name="Herman A."/>
            <person name="Abrahante J.E."/>
            <person name="Garbe J."/>
        </authorList>
    </citation>
    <scope>NUCLEOTIDE SEQUENCE</scope>
    <source>
        <strain evidence="4">Duluth1</strain>
        <tissue evidence="4">Whole animal</tissue>
    </source>
</reference>
<keyword evidence="2" id="KW-0472">Membrane</keyword>
<keyword evidence="2" id="KW-0812">Transmembrane</keyword>
<feature type="compositionally biased region" description="Low complexity" evidence="1">
    <location>
        <begin position="110"/>
        <end position="215"/>
    </location>
</feature>
<comment type="caution">
    <text evidence="4">The sequence shown here is derived from an EMBL/GenBank/DDBJ whole genome shotgun (WGS) entry which is preliminary data.</text>
</comment>
<feature type="domain" description="Ig-like" evidence="3">
    <location>
        <begin position="353"/>
        <end position="443"/>
    </location>
</feature>
<evidence type="ECO:0000313" key="5">
    <source>
        <dbReference type="Proteomes" id="UP000828390"/>
    </source>
</evidence>
<evidence type="ECO:0000256" key="1">
    <source>
        <dbReference type="SAM" id="MobiDB-lite"/>
    </source>
</evidence>
<dbReference type="EMBL" id="JAIWYP010000004">
    <property type="protein sequence ID" value="KAH3840954.1"/>
    <property type="molecule type" value="Genomic_DNA"/>
</dbReference>
<sequence length="523" mass="56949">MKDTEEQGYRNPAYIYDECLEGNGPDSRSSSSSSSRSVMKDFREKLRGHRHARWILLAVVIVVVVLIIGITVAIYFARNTGGVGSNTVTPHASVNGTSTSSTTNIPSDHPSITTQSPTSEETTSTQTTEKSTTPKPTTITPSTTVPLTTPTTTTIKTSTQTTSATTITSTVQTPTSTTTKTTTNATQTSTTPTSTTTTPITTTPITSTGTTKSTSAPVASTTAFKTTTTTTSMSTPSTPSKQNLTVAMNDILFNPTDVTSLTLRCDGSYRGRLESLTIRKQFKDGFEPIAVAIFNDSNFVEVVKLYPNITHLVDVTSDSVTLSLNLDPFRCIDLTNYTCSVVDEEDVARAEAPISVFLPEPLLGVPHAVVEARELTLQCLAEIWHQNGDVVWKFKPPQATRFMLFSVPPVTTVKYNNCTTVVNSTLTFNVTSFEHDAEFRCEIVPRWPDPQVIQTRFSDVTLKVVPGNYCEGKRPNTIYPHPHGPCTLVVYCLSTGPLVFEIECEPNHCYDYVKTACVLRDTG</sequence>
<dbReference type="PROSITE" id="PS50835">
    <property type="entry name" value="IG_LIKE"/>
    <property type="match status" value="1"/>
</dbReference>
<reference evidence="4" key="1">
    <citation type="journal article" date="2019" name="bioRxiv">
        <title>The Genome of the Zebra Mussel, Dreissena polymorpha: A Resource for Invasive Species Research.</title>
        <authorList>
            <person name="McCartney M.A."/>
            <person name="Auch B."/>
            <person name="Kono T."/>
            <person name="Mallez S."/>
            <person name="Zhang Y."/>
            <person name="Obille A."/>
            <person name="Becker A."/>
            <person name="Abrahante J.E."/>
            <person name="Garbe J."/>
            <person name="Badalamenti J.P."/>
            <person name="Herman A."/>
            <person name="Mangelson H."/>
            <person name="Liachko I."/>
            <person name="Sullivan S."/>
            <person name="Sone E.D."/>
            <person name="Koren S."/>
            <person name="Silverstein K.A.T."/>
            <person name="Beckman K.B."/>
            <person name="Gohl D.M."/>
        </authorList>
    </citation>
    <scope>NUCLEOTIDE SEQUENCE</scope>
    <source>
        <strain evidence="4">Duluth1</strain>
        <tissue evidence="4">Whole animal</tissue>
    </source>
</reference>
<keyword evidence="2" id="KW-1133">Transmembrane helix</keyword>
<accession>A0A9D4KK21</accession>
<name>A0A9D4KK21_DREPO</name>
<dbReference type="Proteomes" id="UP000828390">
    <property type="component" value="Unassembled WGS sequence"/>
</dbReference>
<feature type="transmembrane region" description="Helical" evidence="2">
    <location>
        <begin position="54"/>
        <end position="77"/>
    </location>
</feature>
<dbReference type="AlphaFoldDB" id="A0A9D4KK21"/>